<evidence type="ECO:0000259" key="6">
    <source>
        <dbReference type="PROSITE" id="PS50089"/>
    </source>
</evidence>
<keyword evidence="5" id="KW-0472">Membrane</keyword>
<keyword evidence="5" id="KW-0812">Transmembrane</keyword>
<organism evidence="7 8">
    <name type="scientific">Onchocerca volvulus</name>
    <dbReference type="NCBI Taxonomy" id="6282"/>
    <lineage>
        <taxon>Eukaryota</taxon>
        <taxon>Metazoa</taxon>
        <taxon>Ecdysozoa</taxon>
        <taxon>Nematoda</taxon>
        <taxon>Chromadorea</taxon>
        <taxon>Rhabditida</taxon>
        <taxon>Spirurina</taxon>
        <taxon>Spiruromorpha</taxon>
        <taxon>Filarioidea</taxon>
        <taxon>Onchocercidae</taxon>
        <taxon>Onchocerca</taxon>
    </lineage>
</organism>
<dbReference type="Proteomes" id="UP000024404">
    <property type="component" value="Unassembled WGS sequence"/>
</dbReference>
<evidence type="ECO:0000256" key="2">
    <source>
        <dbReference type="ARBA" id="ARBA00022771"/>
    </source>
</evidence>
<evidence type="ECO:0000256" key="3">
    <source>
        <dbReference type="ARBA" id="ARBA00022833"/>
    </source>
</evidence>
<dbReference type="InterPro" id="IPR027370">
    <property type="entry name" value="Znf-RING_euk"/>
</dbReference>
<proteinExistence type="predicted"/>
<dbReference type="AlphaFoldDB" id="A0A8R1TYX4"/>
<keyword evidence="2 4" id="KW-0863">Zinc-finger</keyword>
<sequence>MVSVGNYEISYEPPSLSSISDNNGPSICQVCFEPFKQNICIPKLLPCGHSFCHICITALKLNSIYICKCPICRYSFPLRYDTNFPINYSLLDLLDHLQSSVMTKQSDDVALQNDPILPSSSKINKLKFSKLPYGSLRLSHLLSKISRKDKKVTDKYYIPAEPPFTSTPDMSGEEDGVEVSYVETESEFSENTIPAVDSANIKSTSNRLIYVDGAALEDSSTTTTVSADYSSSSATGNINIEGQMIRTNSITCKSSDQEVVQSTTQTVTTTDINANIDENASCKSRTNLARIWYIAIVSMQLFLVIFVLFWSLIILKIFYDDFYNIRSKPSMLCSSIEAIDEWLSLDLAQTIKCSNDSINFFDRLKHEAEVFIQFLIVQFRSIPTILTSTTFTKLYEWLLKAVRNGKEILNGYYEIVWTNLLKNYYEIIWININDWKEKFYRMVHS</sequence>
<dbReference type="InterPro" id="IPR017907">
    <property type="entry name" value="Znf_RING_CS"/>
</dbReference>
<dbReference type="SUPFAM" id="SSF57850">
    <property type="entry name" value="RING/U-box"/>
    <property type="match status" value="1"/>
</dbReference>
<keyword evidence="8" id="KW-1185">Reference proteome</keyword>
<dbReference type="PROSITE" id="PS00518">
    <property type="entry name" value="ZF_RING_1"/>
    <property type="match status" value="1"/>
</dbReference>
<dbReference type="InterPro" id="IPR013083">
    <property type="entry name" value="Znf_RING/FYVE/PHD"/>
</dbReference>
<keyword evidence="5" id="KW-1133">Transmembrane helix</keyword>
<evidence type="ECO:0000313" key="8">
    <source>
        <dbReference type="Proteomes" id="UP000024404"/>
    </source>
</evidence>
<reference evidence="7" key="2">
    <citation type="submission" date="2022-06" db="UniProtKB">
        <authorList>
            <consortium name="EnsemblMetazoa"/>
        </authorList>
    </citation>
    <scope>IDENTIFICATION</scope>
</reference>
<evidence type="ECO:0000256" key="1">
    <source>
        <dbReference type="ARBA" id="ARBA00022723"/>
    </source>
</evidence>
<feature type="transmembrane region" description="Helical" evidence="5">
    <location>
        <begin position="291"/>
        <end position="319"/>
    </location>
</feature>
<evidence type="ECO:0000313" key="7">
    <source>
        <dbReference type="EnsemblMetazoa" id="OVOC7572.1"/>
    </source>
</evidence>
<dbReference type="Gene3D" id="3.30.40.10">
    <property type="entry name" value="Zinc/RING finger domain, C3HC4 (zinc finger)"/>
    <property type="match status" value="1"/>
</dbReference>
<dbReference type="SMART" id="SM00184">
    <property type="entry name" value="RING"/>
    <property type="match status" value="1"/>
</dbReference>
<dbReference type="EMBL" id="CMVM020000220">
    <property type="status" value="NOT_ANNOTATED_CDS"/>
    <property type="molecule type" value="Genomic_DNA"/>
</dbReference>
<dbReference type="PANTHER" id="PTHR47156:SF10">
    <property type="entry name" value="E3 UBIQUITIN-PROTEIN LIGASE TRIM-21-RELATED"/>
    <property type="match status" value="1"/>
</dbReference>
<feature type="domain" description="RING-type" evidence="6">
    <location>
        <begin position="28"/>
        <end position="73"/>
    </location>
</feature>
<dbReference type="PANTHER" id="PTHR47156">
    <property type="entry name" value="PROTEIN CBG20824"/>
    <property type="match status" value="1"/>
</dbReference>
<keyword evidence="3" id="KW-0862">Zinc</keyword>
<dbReference type="GO" id="GO:0008270">
    <property type="term" value="F:zinc ion binding"/>
    <property type="evidence" value="ECO:0007669"/>
    <property type="project" value="UniProtKB-KW"/>
</dbReference>
<name>A0A8R1TYX4_ONCVO</name>
<evidence type="ECO:0000256" key="5">
    <source>
        <dbReference type="SAM" id="Phobius"/>
    </source>
</evidence>
<reference evidence="8" key="1">
    <citation type="submission" date="2013-10" db="EMBL/GenBank/DDBJ databases">
        <title>Genome sequencing of Onchocerca volvulus.</title>
        <authorList>
            <person name="Cotton J."/>
            <person name="Tsai J."/>
            <person name="Stanley E."/>
            <person name="Tracey A."/>
            <person name="Holroyd N."/>
            <person name="Lustigman S."/>
            <person name="Berriman M."/>
        </authorList>
    </citation>
    <scope>NUCLEOTIDE SEQUENCE</scope>
</reference>
<accession>A0A8R1TYX4</accession>
<dbReference type="EnsemblMetazoa" id="OVOC7572.1">
    <property type="protein sequence ID" value="OVOC7572.1"/>
    <property type="gene ID" value="WBGene00244381"/>
</dbReference>
<evidence type="ECO:0000256" key="4">
    <source>
        <dbReference type="PROSITE-ProRule" id="PRU00175"/>
    </source>
</evidence>
<keyword evidence="1" id="KW-0479">Metal-binding</keyword>
<dbReference type="Pfam" id="PF13445">
    <property type="entry name" value="zf-RING_UBOX"/>
    <property type="match status" value="1"/>
</dbReference>
<dbReference type="PROSITE" id="PS50089">
    <property type="entry name" value="ZF_RING_2"/>
    <property type="match status" value="1"/>
</dbReference>
<dbReference type="InterPro" id="IPR052667">
    <property type="entry name" value="E3_ubiquitin-ligase_RING"/>
</dbReference>
<dbReference type="InterPro" id="IPR001841">
    <property type="entry name" value="Znf_RING"/>
</dbReference>
<protein>
    <submittedName>
        <fullName evidence="7">RING-type domain-containing protein</fullName>
    </submittedName>
</protein>